<comment type="caution">
    <text evidence="2">The sequence shown here is derived from an EMBL/GenBank/DDBJ whole genome shotgun (WGS) entry which is preliminary data.</text>
</comment>
<sequence>MILDLANFKAGRIEEFIEDRDTTDDFTVQKYIEKHKLTLARLFLTSKPPSLFTPSDMACDDNDANLNSLTFEFVESSKPEKRQQERGKAWHMNADLALLGHLPPDTSEEPQQLRQEQEESLQQSIEIHRWKGEEKKELLIHQHKERKKQERKTAQLEAVRSSSSSRLPAEPAIRAPRSIATAEFVTKPFLCLSNVREGMGQMWEKVTKGEIASLYEISRSTAAGIIAILEYRDTTDDFTVQKYIEKHKLTLARLFLTSKPPSLFTPSDVACDDNDANLNSPTFEFVESSKPEKRQQERGKAWHMKYANLDVDAFKLEDASFNS</sequence>
<protein>
    <submittedName>
        <fullName evidence="2">Uncharacterized protein</fullName>
    </submittedName>
</protein>
<evidence type="ECO:0000313" key="2">
    <source>
        <dbReference type="EMBL" id="PFX14122.1"/>
    </source>
</evidence>
<proteinExistence type="predicted"/>
<gene>
    <name evidence="2" type="ORF">AWC38_SpisGene21749</name>
</gene>
<keyword evidence="3" id="KW-1185">Reference proteome</keyword>
<dbReference type="Proteomes" id="UP000225706">
    <property type="component" value="Unassembled WGS sequence"/>
</dbReference>
<evidence type="ECO:0000313" key="3">
    <source>
        <dbReference type="Proteomes" id="UP000225706"/>
    </source>
</evidence>
<feature type="region of interest" description="Disordered" evidence="1">
    <location>
        <begin position="144"/>
        <end position="170"/>
    </location>
</feature>
<dbReference type="AlphaFoldDB" id="A0A2B4RCY9"/>
<reference evidence="3" key="1">
    <citation type="journal article" date="2017" name="bioRxiv">
        <title>Comparative analysis of the genomes of Stylophora pistillata and Acropora digitifera provides evidence for extensive differences between species of corals.</title>
        <authorList>
            <person name="Voolstra C.R."/>
            <person name="Li Y."/>
            <person name="Liew Y.J."/>
            <person name="Baumgarten S."/>
            <person name="Zoccola D."/>
            <person name="Flot J.-F."/>
            <person name="Tambutte S."/>
            <person name="Allemand D."/>
            <person name="Aranda M."/>
        </authorList>
    </citation>
    <scope>NUCLEOTIDE SEQUENCE [LARGE SCALE GENOMIC DNA]</scope>
</reference>
<dbReference type="EMBL" id="LSMT01000836">
    <property type="protein sequence ID" value="PFX14122.1"/>
    <property type="molecule type" value="Genomic_DNA"/>
</dbReference>
<evidence type="ECO:0000256" key="1">
    <source>
        <dbReference type="SAM" id="MobiDB-lite"/>
    </source>
</evidence>
<feature type="compositionally biased region" description="Basic and acidic residues" evidence="1">
    <location>
        <begin position="144"/>
        <end position="154"/>
    </location>
</feature>
<name>A0A2B4RCY9_STYPI</name>
<accession>A0A2B4RCY9</accession>
<organism evidence="2 3">
    <name type="scientific">Stylophora pistillata</name>
    <name type="common">Smooth cauliflower coral</name>
    <dbReference type="NCBI Taxonomy" id="50429"/>
    <lineage>
        <taxon>Eukaryota</taxon>
        <taxon>Metazoa</taxon>
        <taxon>Cnidaria</taxon>
        <taxon>Anthozoa</taxon>
        <taxon>Hexacorallia</taxon>
        <taxon>Scleractinia</taxon>
        <taxon>Astrocoeniina</taxon>
        <taxon>Pocilloporidae</taxon>
        <taxon>Stylophora</taxon>
    </lineage>
</organism>